<dbReference type="SUPFAM" id="SSF57501">
    <property type="entry name" value="Cystine-knot cytokines"/>
    <property type="match status" value="1"/>
</dbReference>
<keyword evidence="10" id="KW-1185">Reference proteome</keyword>
<protein>
    <recommendedName>
        <fullName evidence="8">TGF-beta family profile domain-containing protein</fullName>
    </recommendedName>
</protein>
<dbReference type="GO" id="GO:0030116">
    <property type="term" value="F:glial cell-derived neurotrophic factor receptor binding"/>
    <property type="evidence" value="ECO:0007669"/>
    <property type="project" value="InterPro"/>
</dbReference>
<accession>A0A4Z2B6N0</accession>
<comment type="similarity">
    <text evidence="2">Belongs to the TGF-beta family. GDNF subfamily.</text>
</comment>
<dbReference type="AlphaFoldDB" id="A0A4Z2B6N0"/>
<gene>
    <name evidence="9" type="ORF">fugu_005906</name>
</gene>
<dbReference type="GO" id="GO:0008083">
    <property type="term" value="F:growth factor activity"/>
    <property type="evidence" value="ECO:0007669"/>
    <property type="project" value="UniProtKB-KW"/>
</dbReference>
<reference evidence="9 10" key="1">
    <citation type="submission" date="2019-04" db="EMBL/GenBank/DDBJ databases">
        <title>The sequence and de novo assembly of Takifugu bimaculatus genome using PacBio and Hi-C technologies.</title>
        <authorList>
            <person name="Xu P."/>
            <person name="Liu B."/>
            <person name="Zhou Z."/>
        </authorList>
    </citation>
    <scope>NUCLEOTIDE SEQUENCE [LARGE SCALE GENOMIC DNA]</scope>
    <source>
        <strain evidence="9">TB-2018</strain>
        <tissue evidence="9">Muscle</tissue>
    </source>
</reference>
<name>A0A4Z2B6N0_9TELE</name>
<dbReference type="InterPro" id="IPR043401">
    <property type="entry name" value="GDNF_fam"/>
</dbReference>
<evidence type="ECO:0000256" key="6">
    <source>
        <dbReference type="ARBA" id="ARBA00023157"/>
    </source>
</evidence>
<evidence type="ECO:0000256" key="4">
    <source>
        <dbReference type="ARBA" id="ARBA00022729"/>
    </source>
</evidence>
<evidence type="ECO:0000259" key="8">
    <source>
        <dbReference type="PROSITE" id="PS51362"/>
    </source>
</evidence>
<keyword evidence="6" id="KW-1015">Disulfide bond</keyword>
<evidence type="ECO:0000256" key="2">
    <source>
        <dbReference type="ARBA" id="ARBA00009832"/>
    </source>
</evidence>
<proteinExistence type="inferred from homology"/>
<dbReference type="GO" id="GO:0005576">
    <property type="term" value="C:extracellular region"/>
    <property type="evidence" value="ECO:0007669"/>
    <property type="project" value="UniProtKB-SubCell"/>
</dbReference>
<dbReference type="Pfam" id="PF00019">
    <property type="entry name" value="TGF_beta"/>
    <property type="match status" value="1"/>
</dbReference>
<dbReference type="CDD" id="cd19381">
    <property type="entry name" value="TGF_beta_Artemin"/>
    <property type="match status" value="1"/>
</dbReference>
<dbReference type="PANTHER" id="PTHR12173">
    <property type="entry name" value="GDNF SUBFAMILY OF TGF-BETA FAMILY"/>
    <property type="match status" value="1"/>
</dbReference>
<keyword evidence="5 7" id="KW-0339">Growth factor</keyword>
<evidence type="ECO:0000256" key="3">
    <source>
        <dbReference type="ARBA" id="ARBA00022525"/>
    </source>
</evidence>
<dbReference type="GO" id="GO:0030971">
    <property type="term" value="F:receptor tyrosine kinase binding"/>
    <property type="evidence" value="ECO:0007669"/>
    <property type="project" value="InterPro"/>
</dbReference>
<sequence>MGPGEVLSDVKPEEPEACKLFPLGLHPPVIHMFLITLFFAEYWPLVQEEEVQSRWQRAAHDAASTKTWKRKRQRSRSSRDCHLERRQMRVRDLGLGYDSDEIILFKYCVGTCLSSRKNYDLALKALMENRSISSKNVSGQPCCRPVRYEAVSFMDAQTTWQTIKWLSASNCSCVG</sequence>
<dbReference type="GO" id="GO:0048731">
    <property type="term" value="P:system development"/>
    <property type="evidence" value="ECO:0007669"/>
    <property type="project" value="UniProtKB-ARBA"/>
</dbReference>
<dbReference type="Proteomes" id="UP000516260">
    <property type="component" value="Chromosome 6"/>
</dbReference>
<evidence type="ECO:0000256" key="1">
    <source>
        <dbReference type="ARBA" id="ARBA00004613"/>
    </source>
</evidence>
<dbReference type="PANTHER" id="PTHR12173:SF8">
    <property type="entry name" value="PERSEPHIN"/>
    <property type="match status" value="1"/>
</dbReference>
<dbReference type="Gene3D" id="2.10.90.10">
    <property type="entry name" value="Cystine-knot cytokines"/>
    <property type="match status" value="1"/>
</dbReference>
<evidence type="ECO:0000256" key="7">
    <source>
        <dbReference type="RuleBase" id="RU000354"/>
    </source>
</evidence>
<evidence type="ECO:0000313" key="10">
    <source>
        <dbReference type="Proteomes" id="UP000516260"/>
    </source>
</evidence>
<evidence type="ECO:0000256" key="5">
    <source>
        <dbReference type="ARBA" id="ARBA00023030"/>
    </source>
</evidence>
<dbReference type="PROSITE" id="PS51362">
    <property type="entry name" value="TGF_BETA_2"/>
    <property type="match status" value="1"/>
</dbReference>
<organism evidence="9 10">
    <name type="scientific">Takifugu bimaculatus</name>
    <dbReference type="NCBI Taxonomy" id="433685"/>
    <lineage>
        <taxon>Eukaryota</taxon>
        <taxon>Metazoa</taxon>
        <taxon>Chordata</taxon>
        <taxon>Craniata</taxon>
        <taxon>Vertebrata</taxon>
        <taxon>Euteleostomi</taxon>
        <taxon>Actinopterygii</taxon>
        <taxon>Neopterygii</taxon>
        <taxon>Teleostei</taxon>
        <taxon>Neoteleostei</taxon>
        <taxon>Acanthomorphata</taxon>
        <taxon>Eupercaria</taxon>
        <taxon>Tetraodontiformes</taxon>
        <taxon>Tetradontoidea</taxon>
        <taxon>Tetraodontidae</taxon>
        <taxon>Takifugu</taxon>
    </lineage>
</organism>
<keyword evidence="4" id="KW-0732">Signal</keyword>
<evidence type="ECO:0000313" key="9">
    <source>
        <dbReference type="EMBL" id="TNM87685.1"/>
    </source>
</evidence>
<dbReference type="InterPro" id="IPR001839">
    <property type="entry name" value="TGF-b_C"/>
</dbReference>
<feature type="domain" description="TGF-beta family profile" evidence="8">
    <location>
        <begin position="69"/>
        <end position="174"/>
    </location>
</feature>
<dbReference type="EMBL" id="SWLE01000019">
    <property type="protein sequence ID" value="TNM87685.1"/>
    <property type="molecule type" value="Genomic_DNA"/>
</dbReference>
<dbReference type="InterPro" id="IPR029034">
    <property type="entry name" value="Cystine-knot_cytokine"/>
</dbReference>
<comment type="subcellular location">
    <subcellularLocation>
        <location evidence="1">Secreted</location>
    </subcellularLocation>
</comment>
<comment type="caution">
    <text evidence="9">The sequence shown here is derived from an EMBL/GenBank/DDBJ whole genome shotgun (WGS) entry which is preliminary data.</text>
</comment>
<keyword evidence="3" id="KW-0964">Secreted</keyword>